<feature type="chain" id="PRO_5046311277" evidence="1">
    <location>
        <begin position="25"/>
        <end position="376"/>
    </location>
</feature>
<evidence type="ECO:0000259" key="2">
    <source>
        <dbReference type="Pfam" id="PF00144"/>
    </source>
</evidence>
<dbReference type="EMBL" id="JANAVZ010000007">
    <property type="protein sequence ID" value="MCT4333831.1"/>
    <property type="molecule type" value="Genomic_DNA"/>
</dbReference>
<accession>A0ABT2KBV6</accession>
<dbReference type="SUPFAM" id="SSF56601">
    <property type="entry name" value="beta-lactamase/transpeptidase-like"/>
    <property type="match status" value="1"/>
</dbReference>
<dbReference type="InterPro" id="IPR050491">
    <property type="entry name" value="AmpC-like"/>
</dbReference>
<dbReference type="PANTHER" id="PTHR46825">
    <property type="entry name" value="D-ALANYL-D-ALANINE-CARBOXYPEPTIDASE/ENDOPEPTIDASE AMPH"/>
    <property type="match status" value="1"/>
</dbReference>
<keyword evidence="4" id="KW-1185">Reference proteome</keyword>
<dbReference type="EC" id="3.4.-.-" evidence="3"/>
<dbReference type="NCBIfam" id="NF007943">
    <property type="entry name" value="PRK10662.1"/>
    <property type="match status" value="1"/>
</dbReference>
<dbReference type="Pfam" id="PF00144">
    <property type="entry name" value="Beta-lactamase"/>
    <property type="match status" value="1"/>
</dbReference>
<dbReference type="Proteomes" id="UP001320702">
    <property type="component" value="Unassembled WGS sequence"/>
</dbReference>
<dbReference type="PANTHER" id="PTHR46825:SF8">
    <property type="entry name" value="BETA-LACTAMASE-RELATED"/>
    <property type="match status" value="1"/>
</dbReference>
<dbReference type="RefSeq" id="WP_260277707.1">
    <property type="nucleotide sequence ID" value="NZ_JANAVZ010000007.1"/>
</dbReference>
<dbReference type="InterPro" id="IPR012338">
    <property type="entry name" value="Beta-lactam/transpept-like"/>
</dbReference>
<evidence type="ECO:0000256" key="1">
    <source>
        <dbReference type="SAM" id="SignalP"/>
    </source>
</evidence>
<feature type="domain" description="Beta-lactamase-related" evidence="2">
    <location>
        <begin position="45"/>
        <end position="362"/>
    </location>
</feature>
<reference evidence="3 4" key="1">
    <citation type="submission" date="2022-04" db="EMBL/GenBank/DDBJ databases">
        <title>Paracoccus sp. YLB-12 draft genome sequence.</title>
        <authorList>
            <person name="Yu L."/>
        </authorList>
    </citation>
    <scope>NUCLEOTIDE SEQUENCE [LARGE SCALE GENOMIC DNA]</scope>
    <source>
        <strain evidence="3 4">YLB-12</strain>
    </source>
</reference>
<dbReference type="InterPro" id="IPR001466">
    <property type="entry name" value="Beta-lactam-related"/>
</dbReference>
<evidence type="ECO:0000313" key="3">
    <source>
        <dbReference type="EMBL" id="MCT4333831.1"/>
    </source>
</evidence>
<protein>
    <submittedName>
        <fullName evidence="3">D-alanyl-D-alanine-carboxypeptidase/endopeptidase AmpH</fullName>
        <ecNumber evidence="3">3.4.-.-</ecNumber>
    </submittedName>
</protein>
<feature type="signal peptide" evidence="1">
    <location>
        <begin position="1"/>
        <end position="24"/>
    </location>
</feature>
<comment type="caution">
    <text evidence="3">The sequence shown here is derived from an EMBL/GenBank/DDBJ whole genome shotgun (WGS) entry which is preliminary data.</text>
</comment>
<sequence length="376" mass="40216">MNVCRGVRWTVLAALLIWSAPATADQPMLNEAVDFGGQVLWLELGTPALILAVTQDGDRRIAGFGEAAPGQGAPDGGTLMRVGSITKVFTGAMLAQMTAEGDVNLTDPLTEYLDWPDIDAADGPVIRLIDLATHGAGLPREADREPGPDDDPFATLTETAYRKAISEQPRLFAPGSGISYSNMGFDLLAMTLGQVGGQAYRDLLRTRLLDPIDLKNTVFAPREGDRLMQGHGFQGEALPDIPTTAVMSGASGLYSTADDMLTWLEWHLAEDAGTLPEARLLDHAAWVPRDGRSPVFAMDESGHMDAMGLGWVIMRPDAGRPLILQKAGGLQGMFVYHAFAPAHDIGVFVAINQFDFDASLAIAAFANDLMAQLAGR</sequence>
<proteinExistence type="predicted"/>
<keyword evidence="1" id="KW-0732">Signal</keyword>
<name>A0ABT2KBV6_9RHOB</name>
<keyword evidence="3" id="KW-0378">Hydrolase</keyword>
<dbReference type="GO" id="GO:0016787">
    <property type="term" value="F:hydrolase activity"/>
    <property type="evidence" value="ECO:0007669"/>
    <property type="project" value="UniProtKB-KW"/>
</dbReference>
<dbReference type="Gene3D" id="3.40.710.10">
    <property type="entry name" value="DD-peptidase/beta-lactamase superfamily"/>
    <property type="match status" value="1"/>
</dbReference>
<evidence type="ECO:0000313" key="4">
    <source>
        <dbReference type="Proteomes" id="UP001320702"/>
    </source>
</evidence>
<gene>
    <name evidence="3" type="primary">ampH</name>
    <name evidence="3" type="ORF">MU516_13265</name>
</gene>
<organism evidence="3 4">
    <name type="scientific">Paracoccus maritimus</name>
    <dbReference type="NCBI Taxonomy" id="2933292"/>
    <lineage>
        <taxon>Bacteria</taxon>
        <taxon>Pseudomonadati</taxon>
        <taxon>Pseudomonadota</taxon>
        <taxon>Alphaproteobacteria</taxon>
        <taxon>Rhodobacterales</taxon>
        <taxon>Paracoccaceae</taxon>
        <taxon>Paracoccus</taxon>
    </lineage>
</organism>